<reference evidence="1 2" key="1">
    <citation type="submission" date="2024-09" db="EMBL/GenBank/DDBJ databases">
        <authorList>
            <person name="Sun Q."/>
            <person name="Mori K."/>
        </authorList>
    </citation>
    <scope>NUCLEOTIDE SEQUENCE [LARGE SCALE GENOMIC DNA]</scope>
    <source>
        <strain evidence="1 2">CECT 8622</strain>
    </source>
</reference>
<proteinExistence type="predicted"/>
<accession>A0ABV5FFA2</accession>
<dbReference type="EMBL" id="JBHMFC010000103">
    <property type="protein sequence ID" value="MFB9058034.1"/>
    <property type="molecule type" value="Genomic_DNA"/>
</dbReference>
<comment type="caution">
    <text evidence="1">The sequence shown here is derived from an EMBL/GenBank/DDBJ whole genome shotgun (WGS) entry which is preliminary data.</text>
</comment>
<name>A0ABV5FFA2_9FLAO</name>
<sequence>MSVKASPQAFISHHVKLDFFNDSNLKTDIQNRISDATEINFQKALENIQGDDKEAKGVDLSELTLLAMAYFFECVFPKHAQIKDADYSINSVKGYFDACNHTSYTAIHEIDTTCQKLRDTALFKACYLIIQCAWFFNSDHFGSHQHIEYVNHYAKTRNKLPEKDYRHDLGYLNKKYNDVDESNIKGVYGYAMVNQWYYLILFLVVKELKVSDANFKTSETRFREYNPLVKCSRMLRPLTPFKVVEADIKSAFPSFIDFVINADKGKDVYSNLEKNHNITRTEAKILFNTWCNSGKYKTVEETKDFLLTCGYSVNECDIITTITHSKDFAFIDFMCKYEKQYIDKFLYIHPYLNGTRLHDAILFIDKKTKPFQFVFDEKCVFGYKALNKPIYTTSYGYSRKPMRYAYTSSLPSASNEEYKNLIRKQISTKPKAIGEANGFRFYAHKYEYISADFDMGKHYDYNMFIYQCKMMTSTLCFLNKKPISNKQLFLILNHIRQNSNIIFNVRFLFRELSSQLHVIHDIIYKQRDFELTERLKFRRDLDFLIAYNTAKGIVNKKNRLNSLFYLLENRIAQSDYSFIDFKVRQSEGTDELARCITLRFNELCTGRTRKPKAHTVSEQALYSITYKEGARYLVEPHKFTNTTRLIQRKIKVYEREILKINRFVNNWQIAKQYLFILSEVTGIEITLDLKQNLDTIQKEKTYLSQQITGNEYKTTKRGATVFDKMYLTKPQTEIKANTPTIKDFETSLEHSAFNIDIEEAHFRGDQFFQEYLKFNKLDENQKEVQEIKVKSVIVFPQFDFDA</sequence>
<organism evidence="1 2">
    <name type="scientific">Mariniflexile ostreae</name>
    <dbReference type="NCBI Taxonomy" id="1520892"/>
    <lineage>
        <taxon>Bacteria</taxon>
        <taxon>Pseudomonadati</taxon>
        <taxon>Bacteroidota</taxon>
        <taxon>Flavobacteriia</taxon>
        <taxon>Flavobacteriales</taxon>
        <taxon>Flavobacteriaceae</taxon>
        <taxon>Mariniflexile</taxon>
    </lineage>
</organism>
<protein>
    <submittedName>
        <fullName evidence="1">Uncharacterized protein</fullName>
    </submittedName>
</protein>
<evidence type="ECO:0000313" key="2">
    <source>
        <dbReference type="Proteomes" id="UP001589585"/>
    </source>
</evidence>
<gene>
    <name evidence="1" type="ORF">ACFFU9_14915</name>
</gene>
<keyword evidence="2" id="KW-1185">Reference proteome</keyword>
<dbReference type="Proteomes" id="UP001589585">
    <property type="component" value="Unassembled WGS sequence"/>
</dbReference>
<dbReference type="RefSeq" id="WP_379862280.1">
    <property type="nucleotide sequence ID" value="NZ_JBHMFC010000103.1"/>
</dbReference>
<evidence type="ECO:0000313" key="1">
    <source>
        <dbReference type="EMBL" id="MFB9058034.1"/>
    </source>
</evidence>